<dbReference type="AlphaFoldDB" id="A0ABD3Q6L9"/>
<gene>
    <name evidence="2" type="ORF">HJC23_013052</name>
</gene>
<protein>
    <submittedName>
        <fullName evidence="2">Uncharacterized protein</fullName>
    </submittedName>
</protein>
<organism evidence="2 3">
    <name type="scientific">Cyclotella cryptica</name>
    <dbReference type="NCBI Taxonomy" id="29204"/>
    <lineage>
        <taxon>Eukaryota</taxon>
        <taxon>Sar</taxon>
        <taxon>Stramenopiles</taxon>
        <taxon>Ochrophyta</taxon>
        <taxon>Bacillariophyta</taxon>
        <taxon>Coscinodiscophyceae</taxon>
        <taxon>Thalassiosirophycidae</taxon>
        <taxon>Stephanodiscales</taxon>
        <taxon>Stephanodiscaceae</taxon>
        <taxon>Cyclotella</taxon>
    </lineage>
</organism>
<feature type="region of interest" description="Disordered" evidence="1">
    <location>
        <begin position="61"/>
        <end position="103"/>
    </location>
</feature>
<keyword evidence="3" id="KW-1185">Reference proteome</keyword>
<accession>A0ABD3Q6L9</accession>
<evidence type="ECO:0000313" key="3">
    <source>
        <dbReference type="Proteomes" id="UP001516023"/>
    </source>
</evidence>
<dbReference type="EMBL" id="JABMIG020000066">
    <property type="protein sequence ID" value="KAL3795995.1"/>
    <property type="molecule type" value="Genomic_DNA"/>
</dbReference>
<evidence type="ECO:0000256" key="1">
    <source>
        <dbReference type="SAM" id="MobiDB-lite"/>
    </source>
</evidence>
<name>A0ABD3Q6L9_9STRA</name>
<dbReference type="Proteomes" id="UP001516023">
    <property type="component" value="Unassembled WGS sequence"/>
</dbReference>
<feature type="compositionally biased region" description="Low complexity" evidence="1">
    <location>
        <begin position="73"/>
        <end position="89"/>
    </location>
</feature>
<proteinExistence type="predicted"/>
<reference evidence="2 3" key="1">
    <citation type="journal article" date="2020" name="G3 (Bethesda)">
        <title>Improved Reference Genome for Cyclotella cryptica CCMP332, a Model for Cell Wall Morphogenesis, Salinity Adaptation, and Lipid Production in Diatoms (Bacillariophyta).</title>
        <authorList>
            <person name="Roberts W.R."/>
            <person name="Downey K.M."/>
            <person name="Ruck E.C."/>
            <person name="Traller J.C."/>
            <person name="Alverson A.J."/>
        </authorList>
    </citation>
    <scope>NUCLEOTIDE SEQUENCE [LARGE SCALE GENOMIC DNA]</scope>
    <source>
        <strain evidence="2 3">CCMP332</strain>
    </source>
</reference>
<evidence type="ECO:0000313" key="2">
    <source>
        <dbReference type="EMBL" id="KAL3795995.1"/>
    </source>
</evidence>
<sequence>MLQLLPLSERITTVKLKKLPDSPVQIGMDKKKMLSWLYFLWISAAAKAAGMSKMPTQSAMHASMPVATRPSDDVSSASSAITATTRSTPVEQLEDDDEDTASSFEEQMNQNPYVKASPLSVAAVCSDGVALISLHYGVDDDFYADNDEVEQITNASDKVPSRIVNVTEEDEIIDIREDSDGRKNQHSWSHPFRDLPISTRGPLRIEPVYSHQDHGMPTSASRPFKRATQRLPPPMAILTAGWRTDGMTLANAARELIVEERMLYCLPYLVLSSDGVSSDSVSITHDSAVGNSVTGGAQEVNEGVAPRPMPTYYGRRIADGLSYYLAKCEFSESVRSLSTVGLLACGSNNNNYEEGSIFLIDATGAYRVRAHAIGAGASQLNRRMGYVDFRKMSCREGLRVLLKLTAEESGLTDIKPSMVEIETAANAEDKAVAPFENVPVVTERLPKPAFVVKRDTLPGRTHPRPRLWNLPKNIAVELAIIENGEGRMKRIRLAALDN</sequence>
<comment type="caution">
    <text evidence="2">The sequence shown here is derived from an EMBL/GenBank/DDBJ whole genome shotgun (WGS) entry which is preliminary data.</text>
</comment>